<dbReference type="eggNOG" id="COG1070">
    <property type="taxonomic scope" value="Bacteria"/>
</dbReference>
<dbReference type="STRING" id="471853.Bcav_3626"/>
<evidence type="ECO:0000259" key="9">
    <source>
        <dbReference type="Pfam" id="PF02782"/>
    </source>
</evidence>
<keyword evidence="3" id="KW-0547">Nucleotide-binding</keyword>
<keyword evidence="2" id="KW-0808">Transferase</keyword>
<evidence type="ECO:0000313" key="11">
    <source>
        <dbReference type="Proteomes" id="UP000007962"/>
    </source>
</evidence>
<keyword evidence="4 10" id="KW-0418">Kinase</keyword>
<sequence length="506" mass="52968">MGGLPGDAVSVVAVDLGASSGRVMLARVGADELALEEVSRFDNRPVALPSGLHWDTLGLYRNVLDGVASALRSEPAVRSVGIDGWAVDYALLRAGRLIGAPFHYRDQRTADAVDAAHELVPFAELFAANGLQHLPFTTAYQLTADRLEGALAGADGLLLLPDLFAWWLTGVRAAERTNASTTGLLGARSREWDTDLAARLDVPAGLLPPPVDPGTVLGPLRPEVAAELGAGNGVTVVAVGSHDTASAVVAVPMRDPARAAYISSGTWSLVGVELEAPVLTDEAREAGFTNELGVDGRVRFLHNVMGLWLLSESVRTWRAADGDDDSASDLPRLLAEAELIDGDGVPAFDADDPRFLPGGDVPALIDAVCRETGQETPRSRAEYVRAICEALATAYARVIADAARVTGRAVEVVHVVGGGVRNALLCRLTAERTGLPVLAGPVEATALGNALVQARALGALEALRPGALEALRPGSHDASSGTTRVSLEDLRALVARTHPPRTYLPT</sequence>
<dbReference type="InterPro" id="IPR018485">
    <property type="entry name" value="FGGY_C"/>
</dbReference>
<dbReference type="GO" id="GO:0006071">
    <property type="term" value="P:glycerol metabolic process"/>
    <property type="evidence" value="ECO:0007669"/>
    <property type="project" value="TreeGrafter"/>
</dbReference>
<dbReference type="InterPro" id="IPR013449">
    <property type="entry name" value="Rhamnulokinase"/>
</dbReference>
<dbReference type="GO" id="GO:0005524">
    <property type="term" value="F:ATP binding"/>
    <property type="evidence" value="ECO:0007669"/>
    <property type="project" value="UniProtKB-KW"/>
</dbReference>
<dbReference type="PANTHER" id="PTHR10196:SF93">
    <property type="entry name" value="L-RHAMNULOKINASE"/>
    <property type="match status" value="1"/>
</dbReference>
<evidence type="ECO:0000313" key="10">
    <source>
        <dbReference type="EMBL" id="ACQ81868.1"/>
    </source>
</evidence>
<dbReference type="PANTHER" id="PTHR10196">
    <property type="entry name" value="SUGAR KINASE"/>
    <property type="match status" value="1"/>
</dbReference>
<dbReference type="SUPFAM" id="SSF53067">
    <property type="entry name" value="Actin-like ATPase domain"/>
    <property type="match status" value="2"/>
</dbReference>
<evidence type="ECO:0000256" key="3">
    <source>
        <dbReference type="ARBA" id="ARBA00022741"/>
    </source>
</evidence>
<evidence type="ECO:0000256" key="5">
    <source>
        <dbReference type="ARBA" id="ARBA00022840"/>
    </source>
</evidence>
<evidence type="ECO:0000256" key="6">
    <source>
        <dbReference type="ARBA" id="ARBA00023157"/>
    </source>
</evidence>
<dbReference type="GO" id="GO:0004370">
    <property type="term" value="F:glycerol kinase activity"/>
    <property type="evidence" value="ECO:0007669"/>
    <property type="project" value="TreeGrafter"/>
</dbReference>
<dbReference type="Pfam" id="PF00370">
    <property type="entry name" value="FGGY_N"/>
    <property type="match status" value="1"/>
</dbReference>
<dbReference type="CDD" id="cd07771">
    <property type="entry name" value="ASKHA_NBD_FGGY_RhaB-like"/>
    <property type="match status" value="1"/>
</dbReference>
<organism evidence="10 11">
    <name type="scientific">Beutenbergia cavernae (strain ATCC BAA-8 / DSM 12333 / CCUG 43141 / JCM 11478 / NBRC 16432 / NCIMB 13614 / HKI 0122)</name>
    <dbReference type="NCBI Taxonomy" id="471853"/>
    <lineage>
        <taxon>Bacteria</taxon>
        <taxon>Bacillati</taxon>
        <taxon>Actinomycetota</taxon>
        <taxon>Actinomycetes</taxon>
        <taxon>Micrococcales</taxon>
        <taxon>Beutenbergiaceae</taxon>
        <taxon>Beutenbergia</taxon>
    </lineage>
</organism>
<dbReference type="InterPro" id="IPR018484">
    <property type="entry name" value="FGGY_N"/>
</dbReference>
<feature type="domain" description="Carbohydrate kinase FGGY C-terminal" evidence="9">
    <location>
        <begin position="260"/>
        <end position="456"/>
    </location>
</feature>
<protein>
    <submittedName>
        <fullName evidence="10">Carbohydrate kinase FGGY</fullName>
    </submittedName>
</protein>
<evidence type="ECO:0000256" key="1">
    <source>
        <dbReference type="ARBA" id="ARBA00009156"/>
    </source>
</evidence>
<dbReference type="RefSeq" id="WP_015884105.1">
    <property type="nucleotide sequence ID" value="NC_012669.1"/>
</dbReference>
<evidence type="ECO:0000256" key="7">
    <source>
        <dbReference type="ARBA" id="ARBA00023308"/>
    </source>
</evidence>
<name>C5C324_BEUC1</name>
<accession>C5C324</accession>
<dbReference type="Pfam" id="PF02782">
    <property type="entry name" value="FGGY_C"/>
    <property type="match status" value="1"/>
</dbReference>
<dbReference type="HOGENOM" id="CLU_039395_0_1_11"/>
<dbReference type="KEGG" id="bcv:Bcav_3626"/>
<dbReference type="GO" id="GO:0019301">
    <property type="term" value="P:rhamnose catabolic process"/>
    <property type="evidence" value="ECO:0007669"/>
    <property type="project" value="InterPro"/>
</dbReference>
<reference evidence="10 11" key="1">
    <citation type="journal article" date="2009" name="Stand. Genomic Sci.">
        <title>Complete genome sequence of Beutenbergia cavernae type strain (HKI 0122).</title>
        <authorList>
            <person name="Land M."/>
            <person name="Pukall R."/>
            <person name="Abt B."/>
            <person name="Goker M."/>
            <person name="Rohde M."/>
            <person name="Glavina Del Rio T."/>
            <person name="Tice H."/>
            <person name="Copeland A."/>
            <person name="Cheng J.F."/>
            <person name="Lucas S."/>
            <person name="Chen F."/>
            <person name="Nolan M."/>
            <person name="Bruce D."/>
            <person name="Goodwin L."/>
            <person name="Pitluck S."/>
            <person name="Ivanova N."/>
            <person name="Mavromatis K."/>
            <person name="Ovchinnikova G."/>
            <person name="Pati A."/>
            <person name="Chen A."/>
            <person name="Palaniappan K."/>
            <person name="Hauser L."/>
            <person name="Chang Y.J."/>
            <person name="Jefferies C.C."/>
            <person name="Saunders E."/>
            <person name="Brettin T."/>
            <person name="Detter J.C."/>
            <person name="Han C."/>
            <person name="Chain P."/>
            <person name="Bristow J."/>
            <person name="Eisen J.A."/>
            <person name="Markowitz V."/>
            <person name="Hugenholtz P."/>
            <person name="Kyrpides N.C."/>
            <person name="Klenk H.P."/>
            <person name="Lapidus A."/>
        </authorList>
    </citation>
    <scope>NUCLEOTIDE SEQUENCE [LARGE SCALE GENOMIC DNA]</scope>
    <source>
        <strain evidence="11">ATCC BAA-8 / DSM 12333 / NBRC 16432</strain>
    </source>
</reference>
<feature type="domain" description="Carbohydrate kinase FGGY N-terminal" evidence="8">
    <location>
        <begin position="11"/>
        <end position="249"/>
    </location>
</feature>
<dbReference type="GO" id="GO:0005829">
    <property type="term" value="C:cytosol"/>
    <property type="evidence" value="ECO:0007669"/>
    <property type="project" value="TreeGrafter"/>
</dbReference>
<keyword evidence="11" id="KW-1185">Reference proteome</keyword>
<dbReference type="AlphaFoldDB" id="C5C324"/>
<evidence type="ECO:0000259" key="8">
    <source>
        <dbReference type="Pfam" id="PF00370"/>
    </source>
</evidence>
<dbReference type="GO" id="GO:0008993">
    <property type="term" value="F:rhamnulokinase activity"/>
    <property type="evidence" value="ECO:0007669"/>
    <property type="project" value="InterPro"/>
</dbReference>
<dbReference type="InterPro" id="IPR043129">
    <property type="entry name" value="ATPase_NBD"/>
</dbReference>
<dbReference type="OrthoDB" id="9761504at2"/>
<comment type="similarity">
    <text evidence="1">Belongs to the FGGY kinase family.</text>
</comment>
<dbReference type="Gene3D" id="3.30.420.40">
    <property type="match status" value="2"/>
</dbReference>
<dbReference type="Proteomes" id="UP000007962">
    <property type="component" value="Chromosome"/>
</dbReference>
<proteinExistence type="inferred from homology"/>
<keyword evidence="7" id="KW-0684">Rhamnose metabolism</keyword>
<gene>
    <name evidence="10" type="ordered locus">Bcav_3626</name>
</gene>
<evidence type="ECO:0000256" key="2">
    <source>
        <dbReference type="ARBA" id="ARBA00022679"/>
    </source>
</evidence>
<evidence type="ECO:0000256" key="4">
    <source>
        <dbReference type="ARBA" id="ARBA00022777"/>
    </source>
</evidence>
<dbReference type="EMBL" id="CP001618">
    <property type="protein sequence ID" value="ACQ81868.1"/>
    <property type="molecule type" value="Genomic_DNA"/>
</dbReference>
<keyword evidence="6" id="KW-1015">Disulfide bond</keyword>
<keyword evidence="5" id="KW-0067">ATP-binding</keyword>